<evidence type="ECO:0008006" key="4">
    <source>
        <dbReference type="Google" id="ProtNLM"/>
    </source>
</evidence>
<evidence type="ECO:0000256" key="1">
    <source>
        <dbReference type="SAM" id="Phobius"/>
    </source>
</evidence>
<keyword evidence="1" id="KW-1133">Transmembrane helix</keyword>
<organism evidence="2 3">
    <name type="scientific">Actinokineospora soli</name>
    <dbReference type="NCBI Taxonomy" id="1048753"/>
    <lineage>
        <taxon>Bacteria</taxon>
        <taxon>Bacillati</taxon>
        <taxon>Actinomycetota</taxon>
        <taxon>Actinomycetes</taxon>
        <taxon>Pseudonocardiales</taxon>
        <taxon>Pseudonocardiaceae</taxon>
        <taxon>Actinokineospora</taxon>
    </lineage>
</organism>
<keyword evidence="1" id="KW-0472">Membrane</keyword>
<proteinExistence type="predicted"/>
<keyword evidence="3" id="KW-1185">Reference proteome</keyword>
<protein>
    <recommendedName>
        <fullName evidence="4">Peptide/nickel transport system permease protein</fullName>
    </recommendedName>
</protein>
<name>A0ABW2TR65_9PSEU</name>
<gene>
    <name evidence="2" type="ORF">ACFQV2_25220</name>
</gene>
<evidence type="ECO:0000313" key="3">
    <source>
        <dbReference type="Proteomes" id="UP001596512"/>
    </source>
</evidence>
<keyword evidence="1" id="KW-0812">Transmembrane</keyword>
<dbReference type="EMBL" id="JBHTEY010000004">
    <property type="protein sequence ID" value="MFC7616280.1"/>
    <property type="molecule type" value="Genomic_DNA"/>
</dbReference>
<reference evidence="3" key="1">
    <citation type="journal article" date="2019" name="Int. J. Syst. Evol. Microbiol.">
        <title>The Global Catalogue of Microorganisms (GCM) 10K type strain sequencing project: providing services to taxonomists for standard genome sequencing and annotation.</title>
        <authorList>
            <consortium name="The Broad Institute Genomics Platform"/>
            <consortium name="The Broad Institute Genome Sequencing Center for Infectious Disease"/>
            <person name="Wu L."/>
            <person name="Ma J."/>
        </authorList>
    </citation>
    <scope>NUCLEOTIDE SEQUENCE [LARGE SCALE GENOMIC DNA]</scope>
    <source>
        <strain evidence="3">JCM 17695</strain>
    </source>
</reference>
<sequence>MRRPVAVLLVAVPLLLSLVGPWFVPEAPTRSGPFLPEGFLGTDFVGRDAWHQVLDGGRTVVLVALAATALAYAVGVPWGWWRRPRGCGSSTRPSCGPSTCSSRSRRCCC</sequence>
<evidence type="ECO:0000313" key="2">
    <source>
        <dbReference type="EMBL" id="MFC7616280.1"/>
    </source>
</evidence>
<comment type="caution">
    <text evidence="2">The sequence shown here is derived from an EMBL/GenBank/DDBJ whole genome shotgun (WGS) entry which is preliminary data.</text>
</comment>
<dbReference type="Proteomes" id="UP001596512">
    <property type="component" value="Unassembled WGS sequence"/>
</dbReference>
<accession>A0ABW2TR65</accession>
<feature type="transmembrane region" description="Helical" evidence="1">
    <location>
        <begin position="60"/>
        <end position="81"/>
    </location>
</feature>